<proteinExistence type="predicted"/>
<accession>A0A4Y2SNL3</accession>
<keyword evidence="1" id="KW-1015">Disulfide bond</keyword>
<dbReference type="FunFam" id="2.10.25.10:FF:000610">
    <property type="entry name" value="protein HEG homolog 1 isoform X1"/>
    <property type="match status" value="1"/>
</dbReference>
<organism evidence="3 4">
    <name type="scientific">Araneus ventricosus</name>
    <name type="common">Orbweaver spider</name>
    <name type="synonym">Epeira ventricosa</name>
    <dbReference type="NCBI Taxonomy" id="182803"/>
    <lineage>
        <taxon>Eukaryota</taxon>
        <taxon>Metazoa</taxon>
        <taxon>Ecdysozoa</taxon>
        <taxon>Arthropoda</taxon>
        <taxon>Chelicerata</taxon>
        <taxon>Arachnida</taxon>
        <taxon>Araneae</taxon>
        <taxon>Araneomorphae</taxon>
        <taxon>Entelegynae</taxon>
        <taxon>Araneoidea</taxon>
        <taxon>Araneidae</taxon>
        <taxon>Araneus</taxon>
    </lineage>
</organism>
<dbReference type="Pfam" id="PF00008">
    <property type="entry name" value="EGF"/>
    <property type="match status" value="1"/>
</dbReference>
<dbReference type="Gene3D" id="2.90.20.10">
    <property type="entry name" value="Plasmodium vivax P25 domain"/>
    <property type="match status" value="1"/>
</dbReference>
<keyword evidence="4" id="KW-1185">Reference proteome</keyword>
<dbReference type="EMBL" id="BGPR01022962">
    <property type="protein sequence ID" value="GBN89767.1"/>
    <property type="molecule type" value="Genomic_DNA"/>
</dbReference>
<dbReference type="Gene3D" id="2.10.25.10">
    <property type="entry name" value="Laminin"/>
    <property type="match status" value="1"/>
</dbReference>
<reference evidence="3 4" key="1">
    <citation type="journal article" date="2019" name="Sci. Rep.">
        <title>Orb-weaving spider Araneus ventricosus genome elucidates the spidroin gene catalogue.</title>
        <authorList>
            <person name="Kono N."/>
            <person name="Nakamura H."/>
            <person name="Ohtoshi R."/>
            <person name="Moran D.A.P."/>
            <person name="Shinohara A."/>
            <person name="Yoshida Y."/>
            <person name="Fujiwara M."/>
            <person name="Mori M."/>
            <person name="Tomita M."/>
            <person name="Arakawa K."/>
        </authorList>
    </citation>
    <scope>NUCLEOTIDE SEQUENCE [LARGE SCALE GENOMIC DNA]</scope>
</reference>
<dbReference type="AlphaFoldDB" id="A0A4Y2SNL3"/>
<dbReference type="InterPro" id="IPR000742">
    <property type="entry name" value="EGF"/>
</dbReference>
<gene>
    <name evidence="3" type="ORF">AVEN_189931_1</name>
</gene>
<feature type="disulfide bond" evidence="1">
    <location>
        <begin position="97"/>
        <end position="106"/>
    </location>
</feature>
<sequence length="221" mass="24431">CTCTNGKCVIEGGKYVCKCPPGYGNYTKSYCKACECGPNKSCIWISTGIFSSEKSCFCNPGYFEDNRNCVAVPCTQESQCGERQKCVGEEGKKTCQCDDGLGGESCDKEEWCEDIGKFKNCKGENGKCEYSKEKRSVVCTCDIGKQFLPEENICKGPCTSNPCKNDGKCEVDGQGFKCNCTGPWKGKTCENDCPKYPIQLVLPRYQLQNQVKENQQSAHHC</sequence>
<dbReference type="SUPFAM" id="SSF57196">
    <property type="entry name" value="EGF/Laminin"/>
    <property type="match status" value="1"/>
</dbReference>
<keyword evidence="1" id="KW-0245">EGF-like domain</keyword>
<dbReference type="Proteomes" id="UP000499080">
    <property type="component" value="Unassembled WGS sequence"/>
</dbReference>
<dbReference type="OrthoDB" id="6049633at2759"/>
<feature type="domain" description="EGF-like" evidence="2">
    <location>
        <begin position="70"/>
        <end position="107"/>
    </location>
</feature>
<feature type="disulfide bond" evidence="1">
    <location>
        <begin position="180"/>
        <end position="189"/>
    </location>
</feature>
<evidence type="ECO:0000313" key="3">
    <source>
        <dbReference type="EMBL" id="GBN89767.1"/>
    </source>
</evidence>
<comment type="caution">
    <text evidence="3">The sequence shown here is derived from an EMBL/GenBank/DDBJ whole genome shotgun (WGS) entry which is preliminary data.</text>
</comment>
<name>A0A4Y2SNL3_ARAVE</name>
<protein>
    <recommendedName>
        <fullName evidence="2">EGF-like domain-containing protein</fullName>
    </recommendedName>
</protein>
<dbReference type="SMART" id="SM00181">
    <property type="entry name" value="EGF"/>
    <property type="match status" value="4"/>
</dbReference>
<evidence type="ECO:0000256" key="1">
    <source>
        <dbReference type="PROSITE-ProRule" id="PRU00076"/>
    </source>
</evidence>
<feature type="non-terminal residue" evidence="3">
    <location>
        <position position="1"/>
    </location>
</feature>
<evidence type="ECO:0000313" key="4">
    <source>
        <dbReference type="Proteomes" id="UP000499080"/>
    </source>
</evidence>
<evidence type="ECO:0000259" key="2">
    <source>
        <dbReference type="PROSITE" id="PS50026"/>
    </source>
</evidence>
<comment type="caution">
    <text evidence="1">Lacks conserved residue(s) required for the propagation of feature annotation.</text>
</comment>
<dbReference type="PROSITE" id="PS00022">
    <property type="entry name" value="EGF_1"/>
    <property type="match status" value="2"/>
</dbReference>
<dbReference type="PROSITE" id="PS50026">
    <property type="entry name" value="EGF_3"/>
    <property type="match status" value="2"/>
</dbReference>
<feature type="domain" description="EGF-like" evidence="2">
    <location>
        <begin position="155"/>
        <end position="190"/>
    </location>
</feature>